<dbReference type="GO" id="GO:0005507">
    <property type="term" value="F:copper ion binding"/>
    <property type="evidence" value="ECO:0007669"/>
    <property type="project" value="InterPro"/>
</dbReference>
<evidence type="ECO:0000313" key="3">
    <source>
        <dbReference type="EMBL" id="UYM03468.1"/>
    </source>
</evidence>
<dbReference type="Pfam" id="PF01186">
    <property type="entry name" value="Lysyl_oxidase"/>
    <property type="match status" value="1"/>
</dbReference>
<name>A0AA46TE27_9ACTN</name>
<evidence type="ECO:0000256" key="1">
    <source>
        <dbReference type="SAM" id="MobiDB-lite"/>
    </source>
</evidence>
<evidence type="ECO:0000256" key="2">
    <source>
        <dbReference type="SAM" id="SignalP"/>
    </source>
</evidence>
<protein>
    <recommendedName>
        <fullName evidence="5">Lysyl oxidase</fullName>
    </recommendedName>
</protein>
<gene>
    <name evidence="3" type="ORF">L0C25_12965</name>
</gene>
<feature type="region of interest" description="Disordered" evidence="1">
    <location>
        <begin position="235"/>
        <end position="267"/>
    </location>
</feature>
<dbReference type="InterPro" id="IPR001695">
    <property type="entry name" value="Lysyl_oxidase"/>
</dbReference>
<proteinExistence type="predicted"/>
<reference evidence="3" key="1">
    <citation type="submission" date="2022-01" db="EMBL/GenBank/DDBJ databases">
        <title>Nocardioidaceae gen. sp. A5X3R13.</title>
        <authorList>
            <person name="Lopez Marin M.A."/>
            <person name="Uhlik O."/>
        </authorList>
    </citation>
    <scope>NUCLEOTIDE SEQUENCE</scope>
    <source>
        <strain evidence="3">A5X3R13</strain>
    </source>
</reference>
<dbReference type="GO" id="GO:0016641">
    <property type="term" value="F:oxidoreductase activity, acting on the CH-NH2 group of donors, oxygen as acceptor"/>
    <property type="evidence" value="ECO:0007669"/>
    <property type="project" value="InterPro"/>
</dbReference>
<evidence type="ECO:0008006" key="5">
    <source>
        <dbReference type="Google" id="ProtNLM"/>
    </source>
</evidence>
<feature type="signal peptide" evidence="2">
    <location>
        <begin position="1"/>
        <end position="33"/>
    </location>
</feature>
<sequence length="488" mass="53788">MMTLSKMRRVLVAGSGVVAMTAAFLAIDNPSTASTQQQTDEPPLTLRAGADSVTAWKYGKWAEIDLGTYAVAGSEPFEIRTTRASYNDPVRGVLLREDGDLRLPKRTVKGFHGLRDFYQLTLKNKAGKTVLSQTKRFCPNGDSVRIDPDAPPVSPYAWSCGGRMPFTLGNVWGLQAGHGVPVPPAYSTRAKLPVGKYTAKVSIKPAYRELLGIPARDAVATVKVRVRKAKCDDDEMGCRDRKSADRTTIAAPGERPTGHARVPEVGPKPDLRSVPAWGIRVRKGKFLAFSATVWNAGDSPLVVDGFRRKNKDLMDAYQYFFDADGNQTGYDKVGTMEWDPREDHHHWHFTDFARYRLVDKDKSGVVRSKKEAFCLANTDAVDYTVDGANWQPENTDLHTACGEKGSLGLREVLDSGNGDTYEQFRPGQSFILKGIPNGTYYIEVRANPVKNLTEHDTTNNVAYRKVILKGKPGARTVMVPPVGLVDHS</sequence>
<organism evidence="3 4">
    <name type="scientific">Solicola gregarius</name>
    <dbReference type="NCBI Taxonomy" id="2908642"/>
    <lineage>
        <taxon>Bacteria</taxon>
        <taxon>Bacillati</taxon>
        <taxon>Actinomycetota</taxon>
        <taxon>Actinomycetes</taxon>
        <taxon>Propionibacteriales</taxon>
        <taxon>Nocardioidaceae</taxon>
        <taxon>Solicola</taxon>
    </lineage>
</organism>
<feature type="compositionally biased region" description="Basic and acidic residues" evidence="1">
    <location>
        <begin position="236"/>
        <end position="245"/>
    </location>
</feature>
<accession>A0AA46TE27</accession>
<evidence type="ECO:0000313" key="4">
    <source>
        <dbReference type="Proteomes" id="UP001164390"/>
    </source>
</evidence>
<dbReference type="EMBL" id="CP094970">
    <property type="protein sequence ID" value="UYM03468.1"/>
    <property type="molecule type" value="Genomic_DNA"/>
</dbReference>
<dbReference type="Proteomes" id="UP001164390">
    <property type="component" value="Chromosome"/>
</dbReference>
<keyword evidence="2" id="KW-0732">Signal</keyword>
<keyword evidence="4" id="KW-1185">Reference proteome</keyword>
<dbReference type="AlphaFoldDB" id="A0AA46TE27"/>
<feature type="chain" id="PRO_5041202251" description="Lysyl oxidase" evidence="2">
    <location>
        <begin position="34"/>
        <end position="488"/>
    </location>
</feature>
<dbReference type="RefSeq" id="WP_271632077.1">
    <property type="nucleotide sequence ID" value="NZ_CP094970.1"/>
</dbReference>
<dbReference type="KEGG" id="sgrg:L0C25_12965"/>